<dbReference type="Pfam" id="PF00698">
    <property type="entry name" value="Acyl_transf_1"/>
    <property type="match status" value="1"/>
</dbReference>
<dbReference type="SUPFAM" id="SSF55048">
    <property type="entry name" value="Probable ACP-binding domain of malonyl-CoA ACP transacylase"/>
    <property type="match status" value="1"/>
</dbReference>
<feature type="domain" description="Malonyl-CoA:ACP transacylase (MAT)" evidence="3">
    <location>
        <begin position="1"/>
        <end position="281"/>
    </location>
</feature>
<dbReference type="GO" id="GO:0004312">
    <property type="term" value="F:fatty acid synthase activity"/>
    <property type="evidence" value="ECO:0007669"/>
    <property type="project" value="TreeGrafter"/>
</dbReference>
<dbReference type="InterPro" id="IPR016036">
    <property type="entry name" value="Malonyl_transacylase_ACP-bd"/>
</dbReference>
<dbReference type="AlphaFoldDB" id="I0L7F2"/>
<protein>
    <submittedName>
        <fullName evidence="4">Polyketide synthase, acyl transferase domain</fullName>
    </submittedName>
</protein>
<evidence type="ECO:0000256" key="2">
    <source>
        <dbReference type="ARBA" id="ARBA00022553"/>
    </source>
</evidence>
<dbReference type="eggNOG" id="COG3321">
    <property type="taxonomic scope" value="Bacteria"/>
</dbReference>
<dbReference type="EMBL" id="CAIE01000036">
    <property type="protein sequence ID" value="CCH19749.1"/>
    <property type="molecule type" value="Genomic_DNA"/>
</dbReference>
<gene>
    <name evidence="4" type="ORF">MILUP08_44624</name>
</gene>
<dbReference type="Proteomes" id="UP000003448">
    <property type="component" value="Unassembled WGS sequence"/>
</dbReference>
<dbReference type="InterPro" id="IPR050091">
    <property type="entry name" value="PKS_NRPS_Biosynth_Enz"/>
</dbReference>
<dbReference type="Gene3D" id="3.30.70.3290">
    <property type="match status" value="1"/>
</dbReference>
<accession>I0L7F2</accession>
<organism evidence="4 5">
    <name type="scientific">Micromonospora lupini str. Lupac 08</name>
    <dbReference type="NCBI Taxonomy" id="1150864"/>
    <lineage>
        <taxon>Bacteria</taxon>
        <taxon>Bacillati</taxon>
        <taxon>Actinomycetota</taxon>
        <taxon>Actinomycetes</taxon>
        <taxon>Micromonosporales</taxon>
        <taxon>Micromonosporaceae</taxon>
        <taxon>Micromonospora</taxon>
    </lineage>
</organism>
<sequence length="316" mass="32901">MATGLYRGDSDFRRHVDEVFALWGPEGAAIRADWLADDPVVPLDDLRRSQPLLFAVGWGLGRSVLDRGVVPTALLGHSVGEVVAATLAGVLSLPDAVRVLADRLTHLAEAPPGGMLAVAATPEQVQPYLDGAVVLAAANGPRQVLLAGPDEPLARAAQRLREAGVTCQSARSTVAFHSPAVAAEAARAEPLLRTMPLRPPQLPVYSCYTGARMTPAVATDPDYWARQPVAPVWFAAALDAVCATEPAVLLEAGAPHGLTALARRHPAVRRGGSTALAALPVRAGSREDDLAAFAAALSAVAAPASRTPRPALEPRV</sequence>
<proteinExistence type="predicted"/>
<dbReference type="STRING" id="1150864.MILUP08_44624"/>
<keyword evidence="5" id="KW-1185">Reference proteome</keyword>
<evidence type="ECO:0000313" key="5">
    <source>
        <dbReference type="Proteomes" id="UP000003448"/>
    </source>
</evidence>
<evidence type="ECO:0000256" key="1">
    <source>
        <dbReference type="ARBA" id="ARBA00022450"/>
    </source>
</evidence>
<keyword evidence="4" id="KW-0808">Transferase</keyword>
<dbReference type="InterPro" id="IPR014043">
    <property type="entry name" value="Acyl_transferase_dom"/>
</dbReference>
<dbReference type="PANTHER" id="PTHR43775:SF37">
    <property type="entry name" value="SI:DKEY-61P9.11"/>
    <property type="match status" value="1"/>
</dbReference>
<name>I0L7F2_9ACTN</name>
<dbReference type="SMART" id="SM00827">
    <property type="entry name" value="PKS_AT"/>
    <property type="match status" value="1"/>
</dbReference>
<dbReference type="InterPro" id="IPR016035">
    <property type="entry name" value="Acyl_Trfase/lysoPLipase"/>
</dbReference>
<reference evidence="4 5" key="1">
    <citation type="journal article" date="2012" name="J. Bacteriol.">
        <title>Genome Sequence of Micromonospora lupini Lupac 08, Isolated from Root Nodules of Lupinus angustifolius.</title>
        <authorList>
            <person name="Alonso-Vega P."/>
            <person name="Normand P."/>
            <person name="Bacigalupe R."/>
            <person name="Pujic P."/>
            <person name="Lajus A."/>
            <person name="Vallenet D."/>
            <person name="Carro L."/>
            <person name="Coll P."/>
            <person name="Trujillo M.E."/>
        </authorList>
    </citation>
    <scope>NUCLEOTIDE SEQUENCE [LARGE SCALE GENOMIC DNA]</scope>
    <source>
        <strain evidence="4 5">Lupac 08</strain>
    </source>
</reference>
<dbReference type="GO" id="GO:0071770">
    <property type="term" value="P:DIM/DIP cell wall layer assembly"/>
    <property type="evidence" value="ECO:0007669"/>
    <property type="project" value="TreeGrafter"/>
</dbReference>
<dbReference type="InterPro" id="IPR001227">
    <property type="entry name" value="Ac_transferase_dom_sf"/>
</dbReference>
<dbReference type="GO" id="GO:0005886">
    <property type="term" value="C:plasma membrane"/>
    <property type="evidence" value="ECO:0007669"/>
    <property type="project" value="TreeGrafter"/>
</dbReference>
<keyword evidence="1" id="KW-0596">Phosphopantetheine</keyword>
<dbReference type="Gene3D" id="3.40.366.10">
    <property type="entry name" value="Malonyl-Coenzyme A Acyl Carrier Protein, domain 2"/>
    <property type="match status" value="1"/>
</dbReference>
<dbReference type="PANTHER" id="PTHR43775">
    <property type="entry name" value="FATTY ACID SYNTHASE"/>
    <property type="match status" value="1"/>
</dbReference>
<evidence type="ECO:0000313" key="4">
    <source>
        <dbReference type="EMBL" id="CCH19749.1"/>
    </source>
</evidence>
<dbReference type="SUPFAM" id="SSF52151">
    <property type="entry name" value="FabD/lysophospholipase-like"/>
    <property type="match status" value="1"/>
</dbReference>
<keyword evidence="2" id="KW-0597">Phosphoprotein</keyword>
<dbReference type="Gene3D" id="3.30.70.250">
    <property type="entry name" value="Malonyl-CoA ACP transacylase, ACP-binding"/>
    <property type="match status" value="1"/>
</dbReference>
<evidence type="ECO:0000259" key="3">
    <source>
        <dbReference type="SMART" id="SM00827"/>
    </source>
</evidence>
<dbReference type="GO" id="GO:0005737">
    <property type="term" value="C:cytoplasm"/>
    <property type="evidence" value="ECO:0007669"/>
    <property type="project" value="TreeGrafter"/>
</dbReference>
<dbReference type="GO" id="GO:0006633">
    <property type="term" value="P:fatty acid biosynthetic process"/>
    <property type="evidence" value="ECO:0007669"/>
    <property type="project" value="TreeGrafter"/>
</dbReference>